<dbReference type="RefSeq" id="WP_073307015.1">
    <property type="nucleotide sequence ID" value="NZ_FQWV01000001.1"/>
</dbReference>
<accession>A0A1M5JHY3</accession>
<dbReference type="InterPro" id="IPR058341">
    <property type="entry name" value="DUF8028"/>
</dbReference>
<keyword evidence="1" id="KW-0812">Transmembrane</keyword>
<organism evidence="2 3">
    <name type="scientific">Halobaculum gomorrense</name>
    <dbReference type="NCBI Taxonomy" id="43928"/>
    <lineage>
        <taxon>Archaea</taxon>
        <taxon>Methanobacteriati</taxon>
        <taxon>Methanobacteriota</taxon>
        <taxon>Stenosarchaea group</taxon>
        <taxon>Halobacteria</taxon>
        <taxon>Halobacteriales</taxon>
        <taxon>Haloferacaceae</taxon>
        <taxon>Halobaculum</taxon>
    </lineage>
</organism>
<keyword evidence="3" id="KW-1185">Reference proteome</keyword>
<dbReference type="Proteomes" id="UP000184357">
    <property type="component" value="Unassembled WGS sequence"/>
</dbReference>
<evidence type="ECO:0000313" key="3">
    <source>
        <dbReference type="Proteomes" id="UP000184357"/>
    </source>
</evidence>
<dbReference type="EMBL" id="FQWV01000001">
    <property type="protein sequence ID" value="SHG40157.1"/>
    <property type="molecule type" value="Genomic_DNA"/>
</dbReference>
<keyword evidence="1" id="KW-0472">Membrane</keyword>
<dbReference type="AlphaFoldDB" id="A0A1M5JHY3"/>
<evidence type="ECO:0000256" key="1">
    <source>
        <dbReference type="SAM" id="Phobius"/>
    </source>
</evidence>
<feature type="transmembrane region" description="Helical" evidence="1">
    <location>
        <begin position="28"/>
        <end position="48"/>
    </location>
</feature>
<proteinExistence type="predicted"/>
<sequence>MSAPRLAHRAAASASAAFDGAARIGETVAFWLAALLPLAYLPALASGIASARPLLLAGLVTAHAAALVLGRGHASDASDADDAVGDSAADR</sequence>
<dbReference type="Pfam" id="PF26071">
    <property type="entry name" value="DUF8028"/>
    <property type="match status" value="1"/>
</dbReference>
<name>A0A1M5JHY3_9EURY</name>
<evidence type="ECO:0000313" key="2">
    <source>
        <dbReference type="EMBL" id="SHG40157.1"/>
    </source>
</evidence>
<reference evidence="2 3" key="1">
    <citation type="submission" date="2016-11" db="EMBL/GenBank/DDBJ databases">
        <authorList>
            <person name="Jaros S."/>
            <person name="Januszkiewicz K."/>
            <person name="Wedrychowicz H."/>
        </authorList>
    </citation>
    <scope>NUCLEOTIDE SEQUENCE [LARGE SCALE GENOMIC DNA]</scope>
    <source>
        <strain evidence="2 3">DSM 9297</strain>
    </source>
</reference>
<protein>
    <submittedName>
        <fullName evidence="2">Uncharacterized protein</fullName>
    </submittedName>
</protein>
<keyword evidence="1" id="KW-1133">Transmembrane helix</keyword>
<gene>
    <name evidence="2" type="ORF">SAMN05443636_0115</name>
</gene>